<keyword evidence="2" id="KW-1185">Reference proteome</keyword>
<dbReference type="AlphaFoldDB" id="A0A2Z7BJL4"/>
<reference evidence="1 2" key="1">
    <citation type="journal article" date="2015" name="Proc. Natl. Acad. Sci. U.S.A.">
        <title>The resurrection genome of Boea hygrometrica: A blueprint for survival of dehydration.</title>
        <authorList>
            <person name="Xiao L."/>
            <person name="Yang G."/>
            <person name="Zhang L."/>
            <person name="Yang X."/>
            <person name="Zhao S."/>
            <person name="Ji Z."/>
            <person name="Zhou Q."/>
            <person name="Hu M."/>
            <person name="Wang Y."/>
            <person name="Chen M."/>
            <person name="Xu Y."/>
            <person name="Jin H."/>
            <person name="Xiao X."/>
            <person name="Hu G."/>
            <person name="Bao F."/>
            <person name="Hu Y."/>
            <person name="Wan P."/>
            <person name="Li L."/>
            <person name="Deng X."/>
            <person name="Kuang T."/>
            <person name="Xiang C."/>
            <person name="Zhu J.K."/>
            <person name="Oliver M.J."/>
            <person name="He Y."/>
        </authorList>
    </citation>
    <scope>NUCLEOTIDE SEQUENCE [LARGE SCALE GENOMIC DNA]</scope>
    <source>
        <strain evidence="2">cv. XS01</strain>
    </source>
</reference>
<evidence type="ECO:0000313" key="2">
    <source>
        <dbReference type="Proteomes" id="UP000250235"/>
    </source>
</evidence>
<name>A0A2Z7BJL4_9LAMI</name>
<gene>
    <name evidence="1" type="ORF">F511_29155</name>
</gene>
<accession>A0A2Z7BJL4</accession>
<organism evidence="1 2">
    <name type="scientific">Dorcoceras hygrometricum</name>
    <dbReference type="NCBI Taxonomy" id="472368"/>
    <lineage>
        <taxon>Eukaryota</taxon>
        <taxon>Viridiplantae</taxon>
        <taxon>Streptophyta</taxon>
        <taxon>Embryophyta</taxon>
        <taxon>Tracheophyta</taxon>
        <taxon>Spermatophyta</taxon>
        <taxon>Magnoliopsida</taxon>
        <taxon>eudicotyledons</taxon>
        <taxon>Gunneridae</taxon>
        <taxon>Pentapetalae</taxon>
        <taxon>asterids</taxon>
        <taxon>lamiids</taxon>
        <taxon>Lamiales</taxon>
        <taxon>Gesneriaceae</taxon>
        <taxon>Didymocarpoideae</taxon>
        <taxon>Trichosporeae</taxon>
        <taxon>Loxocarpinae</taxon>
        <taxon>Dorcoceras</taxon>
    </lineage>
</organism>
<dbReference type="Proteomes" id="UP000250235">
    <property type="component" value="Unassembled WGS sequence"/>
</dbReference>
<evidence type="ECO:0000313" key="1">
    <source>
        <dbReference type="EMBL" id="KZV34295.1"/>
    </source>
</evidence>
<dbReference type="EMBL" id="KV005108">
    <property type="protein sequence ID" value="KZV34295.1"/>
    <property type="molecule type" value="Genomic_DNA"/>
</dbReference>
<sequence>MVHLPCTRMNTMSAVVGSVLTDPNQLSGPYKSLKQIWRVGEFCGNVIRFEYCSDLVARWISVSSYLVLRLELVVELVGRTELVELVAPDCGFCALRP</sequence>
<proteinExistence type="predicted"/>
<protein>
    <submittedName>
        <fullName evidence="1">Uncharacterized protein</fullName>
    </submittedName>
</protein>